<protein>
    <submittedName>
        <fullName evidence="2">Uncharacterized protein</fullName>
    </submittedName>
</protein>
<keyword evidence="3" id="KW-1185">Reference proteome</keyword>
<sequence length="53" mass="6361">MLIVLFYIICRYCALEIWIFSAQELCHSFVFFVTLFQFLLEFSNLISQIFVLS</sequence>
<reference evidence="2" key="1">
    <citation type="journal article" date="2017" name="Nature">
        <title>The sunflower genome provides insights into oil metabolism, flowering and Asterid evolution.</title>
        <authorList>
            <person name="Badouin H."/>
            <person name="Gouzy J."/>
            <person name="Grassa C.J."/>
            <person name="Murat F."/>
            <person name="Staton S.E."/>
            <person name="Cottret L."/>
            <person name="Lelandais-Briere C."/>
            <person name="Owens G.L."/>
            <person name="Carrere S."/>
            <person name="Mayjonade B."/>
            <person name="Legrand L."/>
            <person name="Gill N."/>
            <person name="Kane N.C."/>
            <person name="Bowers J.E."/>
            <person name="Hubner S."/>
            <person name="Bellec A."/>
            <person name="Berard A."/>
            <person name="Berges H."/>
            <person name="Blanchet N."/>
            <person name="Boniface M.C."/>
            <person name="Brunel D."/>
            <person name="Catrice O."/>
            <person name="Chaidir N."/>
            <person name="Claudel C."/>
            <person name="Donnadieu C."/>
            <person name="Faraut T."/>
            <person name="Fievet G."/>
            <person name="Helmstetter N."/>
            <person name="King M."/>
            <person name="Knapp S.J."/>
            <person name="Lai Z."/>
            <person name="Le Paslier M.C."/>
            <person name="Lippi Y."/>
            <person name="Lorenzon L."/>
            <person name="Mandel J.R."/>
            <person name="Marage G."/>
            <person name="Marchand G."/>
            <person name="Marquand E."/>
            <person name="Bret-Mestries E."/>
            <person name="Morien E."/>
            <person name="Nambeesan S."/>
            <person name="Nguyen T."/>
            <person name="Pegot-Espagnet P."/>
            <person name="Pouilly N."/>
            <person name="Raftis F."/>
            <person name="Sallet E."/>
            <person name="Schiex T."/>
            <person name="Thomas J."/>
            <person name="Vandecasteele C."/>
            <person name="Vares D."/>
            <person name="Vear F."/>
            <person name="Vautrin S."/>
            <person name="Crespi M."/>
            <person name="Mangin B."/>
            <person name="Burke J.M."/>
            <person name="Salse J."/>
            <person name="Munos S."/>
            <person name="Vincourt P."/>
            <person name="Rieseberg L.H."/>
            <person name="Langlade N.B."/>
        </authorList>
    </citation>
    <scope>NUCLEOTIDE SEQUENCE</scope>
    <source>
        <tissue evidence="2">Leaves</tissue>
    </source>
</reference>
<dbReference type="Proteomes" id="UP000215914">
    <property type="component" value="Unassembled WGS sequence"/>
</dbReference>
<organism evidence="2 3">
    <name type="scientific">Helianthus annuus</name>
    <name type="common">Common sunflower</name>
    <dbReference type="NCBI Taxonomy" id="4232"/>
    <lineage>
        <taxon>Eukaryota</taxon>
        <taxon>Viridiplantae</taxon>
        <taxon>Streptophyta</taxon>
        <taxon>Embryophyta</taxon>
        <taxon>Tracheophyta</taxon>
        <taxon>Spermatophyta</taxon>
        <taxon>Magnoliopsida</taxon>
        <taxon>eudicotyledons</taxon>
        <taxon>Gunneridae</taxon>
        <taxon>Pentapetalae</taxon>
        <taxon>asterids</taxon>
        <taxon>campanulids</taxon>
        <taxon>Asterales</taxon>
        <taxon>Asteraceae</taxon>
        <taxon>Asteroideae</taxon>
        <taxon>Heliantheae alliance</taxon>
        <taxon>Heliantheae</taxon>
        <taxon>Helianthus</taxon>
    </lineage>
</organism>
<keyword evidence="1" id="KW-0812">Transmembrane</keyword>
<keyword evidence="1" id="KW-1133">Transmembrane helix</keyword>
<evidence type="ECO:0000313" key="2">
    <source>
        <dbReference type="EMBL" id="KAF5766715.1"/>
    </source>
</evidence>
<evidence type="ECO:0000313" key="3">
    <source>
        <dbReference type="Proteomes" id="UP000215914"/>
    </source>
</evidence>
<dbReference type="EMBL" id="MNCJ02000330">
    <property type="protein sequence ID" value="KAF5766715.1"/>
    <property type="molecule type" value="Genomic_DNA"/>
</dbReference>
<gene>
    <name evidence="2" type="ORF">HanXRQr2_Chr15g0718721</name>
</gene>
<accession>A0A9K3E4B1</accession>
<dbReference type="AlphaFoldDB" id="A0A9K3E4B1"/>
<proteinExistence type="predicted"/>
<dbReference type="Gramene" id="mRNA:HanXRQr2_Chr15g0718721">
    <property type="protein sequence ID" value="mRNA:HanXRQr2_Chr15g0718721"/>
    <property type="gene ID" value="HanXRQr2_Chr15g0718721"/>
</dbReference>
<evidence type="ECO:0000256" key="1">
    <source>
        <dbReference type="SAM" id="Phobius"/>
    </source>
</evidence>
<keyword evidence="1" id="KW-0472">Membrane</keyword>
<reference evidence="2" key="2">
    <citation type="submission" date="2020-06" db="EMBL/GenBank/DDBJ databases">
        <title>Helianthus annuus Genome sequencing and assembly Release 2.</title>
        <authorList>
            <person name="Gouzy J."/>
            <person name="Langlade N."/>
            <person name="Munos S."/>
        </authorList>
    </citation>
    <scope>NUCLEOTIDE SEQUENCE</scope>
    <source>
        <tissue evidence="2">Leaves</tissue>
    </source>
</reference>
<comment type="caution">
    <text evidence="2">The sequence shown here is derived from an EMBL/GenBank/DDBJ whole genome shotgun (WGS) entry which is preliminary data.</text>
</comment>
<feature type="transmembrane region" description="Helical" evidence="1">
    <location>
        <begin position="29"/>
        <end position="52"/>
    </location>
</feature>
<name>A0A9K3E4B1_HELAN</name>